<dbReference type="PANTHER" id="PTHR47794">
    <property type="entry name" value="VACUOLAR PROTEIN SORTING-ASSOCIATED PROTEIN 27"/>
    <property type="match status" value="1"/>
</dbReference>
<evidence type="ECO:0000256" key="3">
    <source>
        <dbReference type="ARBA" id="ARBA00022833"/>
    </source>
</evidence>
<dbReference type="PANTHER" id="PTHR47794:SF1">
    <property type="entry name" value="VACUOLAR PROTEIN SORTING-ASSOCIATED PROTEIN 27"/>
    <property type="match status" value="1"/>
</dbReference>
<dbReference type="GO" id="GO:0043328">
    <property type="term" value="P:protein transport to vacuole involved in ubiquitin-dependent protein catabolic process via the multivesicular body sorting pathway"/>
    <property type="evidence" value="ECO:0007669"/>
    <property type="project" value="TreeGrafter"/>
</dbReference>
<comment type="caution">
    <text evidence="6">The sequence shown here is derived from an EMBL/GenBank/DDBJ whole genome shotgun (WGS) entry which is preliminary data.</text>
</comment>
<evidence type="ECO:0000313" key="7">
    <source>
        <dbReference type="Proteomes" id="UP000187209"/>
    </source>
</evidence>
<dbReference type="SMART" id="SM00064">
    <property type="entry name" value="FYVE"/>
    <property type="match status" value="1"/>
</dbReference>
<dbReference type="Proteomes" id="UP000187209">
    <property type="component" value="Unassembled WGS sequence"/>
</dbReference>
<keyword evidence="7" id="KW-1185">Reference proteome</keyword>
<dbReference type="InterPro" id="IPR017455">
    <property type="entry name" value="Znf_FYVE-rel"/>
</dbReference>
<evidence type="ECO:0000256" key="2">
    <source>
        <dbReference type="ARBA" id="ARBA00022771"/>
    </source>
</evidence>
<keyword evidence="2 4" id="KW-0863">Zinc-finger</keyword>
<proteinExistence type="predicted"/>
<gene>
    <name evidence="6" type="ORF">SteCoe_6490</name>
</gene>
<dbReference type="Pfam" id="PF01363">
    <property type="entry name" value="FYVE"/>
    <property type="match status" value="1"/>
</dbReference>
<dbReference type="EMBL" id="MPUH01000090">
    <property type="protein sequence ID" value="OMJ91028.1"/>
    <property type="molecule type" value="Genomic_DNA"/>
</dbReference>
<keyword evidence="1" id="KW-0479">Metal-binding</keyword>
<dbReference type="GO" id="GO:0006623">
    <property type="term" value="P:protein targeting to vacuole"/>
    <property type="evidence" value="ECO:0007669"/>
    <property type="project" value="TreeGrafter"/>
</dbReference>
<evidence type="ECO:0000313" key="6">
    <source>
        <dbReference type="EMBL" id="OMJ91028.1"/>
    </source>
</evidence>
<accession>A0A1R2CPU9</accession>
<keyword evidence="3" id="KW-0862">Zinc</keyword>
<feature type="domain" description="FYVE-type" evidence="5">
    <location>
        <begin position="125"/>
        <end position="185"/>
    </location>
</feature>
<dbReference type="AlphaFoldDB" id="A0A1R2CPU9"/>
<evidence type="ECO:0000256" key="1">
    <source>
        <dbReference type="ARBA" id="ARBA00022723"/>
    </source>
</evidence>
<dbReference type="GO" id="GO:0032266">
    <property type="term" value="F:phosphatidylinositol-3-phosphate binding"/>
    <property type="evidence" value="ECO:0007669"/>
    <property type="project" value="TreeGrafter"/>
</dbReference>
<dbReference type="OrthoDB" id="79871at2759"/>
<evidence type="ECO:0000256" key="4">
    <source>
        <dbReference type="PROSITE-ProRule" id="PRU00091"/>
    </source>
</evidence>
<organism evidence="6 7">
    <name type="scientific">Stentor coeruleus</name>
    <dbReference type="NCBI Taxonomy" id="5963"/>
    <lineage>
        <taxon>Eukaryota</taxon>
        <taxon>Sar</taxon>
        <taxon>Alveolata</taxon>
        <taxon>Ciliophora</taxon>
        <taxon>Postciliodesmatophora</taxon>
        <taxon>Heterotrichea</taxon>
        <taxon>Heterotrichida</taxon>
        <taxon>Stentoridae</taxon>
        <taxon>Stentor</taxon>
    </lineage>
</organism>
<reference evidence="6 7" key="1">
    <citation type="submission" date="2016-11" db="EMBL/GenBank/DDBJ databases">
        <title>The macronuclear genome of Stentor coeruleus: a giant cell with tiny introns.</title>
        <authorList>
            <person name="Slabodnick M."/>
            <person name="Ruby J.G."/>
            <person name="Reiff S.B."/>
            <person name="Swart E.C."/>
            <person name="Gosai S."/>
            <person name="Prabakaran S."/>
            <person name="Witkowska E."/>
            <person name="Larue G.E."/>
            <person name="Fisher S."/>
            <person name="Freeman R.M."/>
            <person name="Gunawardena J."/>
            <person name="Chu W."/>
            <person name="Stover N.A."/>
            <person name="Gregory B.D."/>
            <person name="Nowacki M."/>
            <person name="Derisi J."/>
            <person name="Roy S.W."/>
            <person name="Marshall W.F."/>
            <person name="Sood P."/>
        </authorList>
    </citation>
    <scope>NUCLEOTIDE SEQUENCE [LARGE SCALE GENOMIC DNA]</scope>
    <source>
        <strain evidence="6">WM001</strain>
    </source>
</reference>
<dbReference type="InterPro" id="IPR013083">
    <property type="entry name" value="Znf_RING/FYVE/PHD"/>
</dbReference>
<dbReference type="PROSITE" id="PS50178">
    <property type="entry name" value="ZF_FYVE"/>
    <property type="match status" value="1"/>
</dbReference>
<sequence length="203" mass="23696">MGITGSKKPKFFSAKFSEGFEFEVCMPNYADNATFLPHCPINIWCILKFVHKNSSLIVIKDGLELNSINFDHNCEIINEQPEDLIFTIKFTDENKKILRWKIRCKTFEEYSAWIKFLKKSLRHKWLASSRCQICSKGFGFRTRKHHCRKCGKCVCDDCSPILSTLPELAYTEMVRICNECGKHIEANRKSVLFLDTPNFTHRK</sequence>
<dbReference type="InterPro" id="IPR000306">
    <property type="entry name" value="Znf_FYVE"/>
</dbReference>
<evidence type="ECO:0000259" key="5">
    <source>
        <dbReference type="PROSITE" id="PS50178"/>
    </source>
</evidence>
<dbReference type="GO" id="GO:0008270">
    <property type="term" value="F:zinc ion binding"/>
    <property type="evidence" value="ECO:0007669"/>
    <property type="project" value="UniProtKB-KW"/>
</dbReference>
<protein>
    <recommendedName>
        <fullName evidence="5">FYVE-type domain-containing protein</fullName>
    </recommendedName>
</protein>
<name>A0A1R2CPU9_9CILI</name>
<dbReference type="Gene3D" id="3.30.40.10">
    <property type="entry name" value="Zinc/RING finger domain, C3HC4 (zinc finger)"/>
    <property type="match status" value="1"/>
</dbReference>
<dbReference type="InterPro" id="IPR011011">
    <property type="entry name" value="Znf_FYVE_PHD"/>
</dbReference>
<dbReference type="SUPFAM" id="SSF57903">
    <property type="entry name" value="FYVE/PHD zinc finger"/>
    <property type="match status" value="1"/>
</dbReference>
<dbReference type="GO" id="GO:0043130">
    <property type="term" value="F:ubiquitin binding"/>
    <property type="evidence" value="ECO:0007669"/>
    <property type="project" value="TreeGrafter"/>
</dbReference>
<dbReference type="GO" id="GO:0033565">
    <property type="term" value="C:ESCRT-0 complex"/>
    <property type="evidence" value="ECO:0007669"/>
    <property type="project" value="TreeGrafter"/>
</dbReference>